<evidence type="ECO:0000313" key="3">
    <source>
        <dbReference type="Proteomes" id="UP000187209"/>
    </source>
</evidence>
<reference evidence="2 3" key="1">
    <citation type="submission" date="2016-11" db="EMBL/GenBank/DDBJ databases">
        <title>The macronuclear genome of Stentor coeruleus: a giant cell with tiny introns.</title>
        <authorList>
            <person name="Slabodnick M."/>
            <person name="Ruby J.G."/>
            <person name="Reiff S.B."/>
            <person name="Swart E.C."/>
            <person name="Gosai S."/>
            <person name="Prabakaran S."/>
            <person name="Witkowska E."/>
            <person name="Larue G.E."/>
            <person name="Fisher S."/>
            <person name="Freeman R.M."/>
            <person name="Gunawardena J."/>
            <person name="Chu W."/>
            <person name="Stover N.A."/>
            <person name="Gregory B.D."/>
            <person name="Nowacki M."/>
            <person name="Derisi J."/>
            <person name="Roy S.W."/>
            <person name="Marshall W.F."/>
            <person name="Sood P."/>
        </authorList>
    </citation>
    <scope>NUCLEOTIDE SEQUENCE [LARGE SCALE GENOMIC DNA]</scope>
    <source>
        <strain evidence="2">WM001</strain>
    </source>
</reference>
<feature type="coiled-coil region" evidence="1">
    <location>
        <begin position="259"/>
        <end position="290"/>
    </location>
</feature>
<organism evidence="2 3">
    <name type="scientific">Stentor coeruleus</name>
    <dbReference type="NCBI Taxonomy" id="5963"/>
    <lineage>
        <taxon>Eukaryota</taxon>
        <taxon>Sar</taxon>
        <taxon>Alveolata</taxon>
        <taxon>Ciliophora</taxon>
        <taxon>Postciliodesmatophora</taxon>
        <taxon>Heterotrichea</taxon>
        <taxon>Heterotrichida</taxon>
        <taxon>Stentoridae</taxon>
        <taxon>Stentor</taxon>
    </lineage>
</organism>
<dbReference type="AlphaFoldDB" id="A0A1R2C1T9"/>
<evidence type="ECO:0000256" key="1">
    <source>
        <dbReference type="SAM" id="Coils"/>
    </source>
</evidence>
<protein>
    <recommendedName>
        <fullName evidence="4">TRAF-type domain-containing protein</fullName>
    </recommendedName>
</protein>
<accession>A0A1R2C1T9</accession>
<dbReference type="OrthoDB" id="282970at2759"/>
<evidence type="ECO:0008006" key="4">
    <source>
        <dbReference type="Google" id="ProtNLM"/>
    </source>
</evidence>
<gene>
    <name evidence="2" type="ORF">SteCoe_16113</name>
</gene>
<sequence length="330" mass="38167">MDKTISGKILPSNQTLNYKHFTFLHSPILPPVFVSVATYSKLIRSPTPQGYYEDQISERSSINTYINMFSSIETQLINTIETLTDEDFSCFNNEGYPLERFAGEVDDFFKCPFCKKVVNKPQECIYCQNLMCKGCVNTVFLCPFGCESLQVNQPSKFALMSYMKLKIKCCYENSGCEYIGRISNISEHEKDCEYSEVKCINPVCNAVFVKKNKATRGPVICSEICNLVLNFKTILDTKLPDEYLKEFVNIIGEARSQIHIDLQADLEELMQEAQNKKAEVEEFLKFKESLYEEIEEWRTMCHSGKWNHVIKWWTCCESREKYSKGCTLLN</sequence>
<dbReference type="Proteomes" id="UP000187209">
    <property type="component" value="Unassembled WGS sequence"/>
</dbReference>
<evidence type="ECO:0000313" key="2">
    <source>
        <dbReference type="EMBL" id="OMJ83023.1"/>
    </source>
</evidence>
<keyword evidence="3" id="KW-1185">Reference proteome</keyword>
<keyword evidence="1" id="KW-0175">Coiled coil</keyword>
<dbReference type="Gene3D" id="3.30.40.10">
    <property type="entry name" value="Zinc/RING finger domain, C3HC4 (zinc finger)"/>
    <property type="match status" value="1"/>
</dbReference>
<dbReference type="EMBL" id="MPUH01000318">
    <property type="protein sequence ID" value="OMJ83023.1"/>
    <property type="molecule type" value="Genomic_DNA"/>
</dbReference>
<name>A0A1R2C1T9_9CILI</name>
<comment type="caution">
    <text evidence="2">The sequence shown here is derived from an EMBL/GenBank/DDBJ whole genome shotgun (WGS) entry which is preliminary data.</text>
</comment>
<dbReference type="SUPFAM" id="SSF49599">
    <property type="entry name" value="TRAF domain-like"/>
    <property type="match status" value="1"/>
</dbReference>
<proteinExistence type="predicted"/>
<dbReference type="InterPro" id="IPR013083">
    <property type="entry name" value="Znf_RING/FYVE/PHD"/>
</dbReference>